<dbReference type="EMBL" id="CP110429">
    <property type="protein sequence ID" value="WAQ87897.1"/>
    <property type="molecule type" value="Genomic_DNA"/>
</dbReference>
<organism evidence="2 3">
    <name type="scientific">Puccinia triticina</name>
    <dbReference type="NCBI Taxonomy" id="208348"/>
    <lineage>
        <taxon>Eukaryota</taxon>
        <taxon>Fungi</taxon>
        <taxon>Dikarya</taxon>
        <taxon>Basidiomycota</taxon>
        <taxon>Pucciniomycotina</taxon>
        <taxon>Pucciniomycetes</taxon>
        <taxon>Pucciniales</taxon>
        <taxon>Pucciniaceae</taxon>
        <taxon>Puccinia</taxon>
    </lineage>
</organism>
<evidence type="ECO:0008006" key="4">
    <source>
        <dbReference type="Google" id="ProtNLM"/>
    </source>
</evidence>
<protein>
    <recommendedName>
        <fullName evidence="4">Transmembrane protein</fullName>
    </recommendedName>
</protein>
<feature type="transmembrane region" description="Helical" evidence="1">
    <location>
        <begin position="7"/>
        <end position="28"/>
    </location>
</feature>
<gene>
    <name evidence="2" type="ORF">PtA15_9A21</name>
</gene>
<keyword evidence="1" id="KW-1133">Transmembrane helix</keyword>
<proteinExistence type="predicted"/>
<dbReference type="Proteomes" id="UP001164743">
    <property type="component" value="Chromosome 9A"/>
</dbReference>
<dbReference type="RefSeq" id="XP_053023452.1">
    <property type="nucleotide sequence ID" value="XM_053172406.1"/>
</dbReference>
<keyword evidence="1" id="KW-0472">Membrane</keyword>
<dbReference type="GeneID" id="77813290"/>
<evidence type="ECO:0000313" key="3">
    <source>
        <dbReference type="Proteomes" id="UP001164743"/>
    </source>
</evidence>
<sequence>MADKEDVVVEVVKAITVVFMAMVCVVVMPPVHTAHPFAEEDMPPITTRAII</sequence>
<keyword evidence="3" id="KW-1185">Reference proteome</keyword>
<evidence type="ECO:0000313" key="2">
    <source>
        <dbReference type="EMBL" id="WAQ87897.1"/>
    </source>
</evidence>
<accession>A0ABY7CYV4</accession>
<reference evidence="2" key="1">
    <citation type="submission" date="2022-10" db="EMBL/GenBank/DDBJ databases">
        <title>Puccinia triticina Genome sequencing and assembly.</title>
        <authorList>
            <person name="Li C."/>
        </authorList>
    </citation>
    <scope>NUCLEOTIDE SEQUENCE</scope>
    <source>
        <strain evidence="2">Pt15</strain>
    </source>
</reference>
<name>A0ABY7CYV4_9BASI</name>
<keyword evidence="1" id="KW-0812">Transmembrane</keyword>
<evidence type="ECO:0000256" key="1">
    <source>
        <dbReference type="SAM" id="Phobius"/>
    </source>
</evidence>